<keyword evidence="8" id="KW-1185">Reference proteome</keyword>
<sequence length="544" mass="59733">MANIPGPVPPLPPGVAGPFATPAFLTANPTFIEQYRGWYGYNNPGSIPAGTIPLPAAFIPSWRAANFVRAPLPLDFVAPLLGPTIPTAIVFPPAPPLPFEIPAAAQLAFLNPPFAPRGIGKRPANWRGNKVLGFGGQGTVCLWEWSPKATARPTIDQLQVAVKIATPTGVGDLGLEAATMMAHRKIESDHIARLLAPPKILTRADCVREGLLPGVWQGRINRLMMEYYPHGSLDGLRRRRRARNFPFEELTLWRIFECLVDGCSVLTYDQELKMSSVGNVLVPAVQVPPLRTTVHFDLKPHNIFAAISNKEHDGMPVYKIGDFGGILKVDSNPLNVKARNVWRVDNAMRLQGTRGYYAPEQFTPRWDSKDFRTSPVCGKYGTATNVWGIGVIMYQVCIPFSYLHNSQAKADAIYTSAPPRPHRPFSYTSATTGETFVSYGQFLARQNYSGTIKDLIAECLAEIPGQRPGLIELKTRIRDNIALLKANGATSDKWYDMELPDPESVRAEATDIALAAGPIAPPPAGNRRAPFRKANLKATRGWPY</sequence>
<dbReference type="PROSITE" id="PS50011">
    <property type="entry name" value="PROTEIN_KINASE_DOM"/>
    <property type="match status" value="1"/>
</dbReference>
<dbReference type="EC" id="2.7.11.1" evidence="1"/>
<dbReference type="PANTHER" id="PTHR43671">
    <property type="entry name" value="SERINE/THREONINE-PROTEIN KINASE NEK"/>
    <property type="match status" value="1"/>
</dbReference>
<evidence type="ECO:0000313" key="7">
    <source>
        <dbReference type="EMBL" id="CZT46769.1"/>
    </source>
</evidence>
<evidence type="ECO:0000259" key="6">
    <source>
        <dbReference type="PROSITE" id="PS50011"/>
    </source>
</evidence>
<proteinExistence type="predicted"/>
<dbReference type="GO" id="GO:0005524">
    <property type="term" value="F:ATP binding"/>
    <property type="evidence" value="ECO:0007669"/>
    <property type="project" value="UniProtKB-KW"/>
</dbReference>
<keyword evidence="2" id="KW-0808">Transferase</keyword>
<dbReference type="EMBL" id="FJVC01000261">
    <property type="protein sequence ID" value="CZT46769.1"/>
    <property type="molecule type" value="Genomic_DNA"/>
</dbReference>
<dbReference type="InterPro" id="IPR050660">
    <property type="entry name" value="NEK_Ser/Thr_kinase"/>
</dbReference>
<evidence type="ECO:0000313" key="8">
    <source>
        <dbReference type="Proteomes" id="UP000177625"/>
    </source>
</evidence>
<accession>A0A1E1MCD1</accession>
<dbReference type="Pfam" id="PF00069">
    <property type="entry name" value="Pkinase"/>
    <property type="match status" value="1"/>
</dbReference>
<dbReference type="SUPFAM" id="SSF56112">
    <property type="entry name" value="Protein kinase-like (PK-like)"/>
    <property type="match status" value="1"/>
</dbReference>
<dbReference type="PANTHER" id="PTHR43671:SF13">
    <property type="entry name" value="SERINE_THREONINE-PROTEIN KINASE NEK2"/>
    <property type="match status" value="1"/>
</dbReference>
<dbReference type="Proteomes" id="UP000177625">
    <property type="component" value="Unassembled WGS sequence"/>
</dbReference>
<keyword evidence="3" id="KW-0547">Nucleotide-binding</keyword>
<dbReference type="InterPro" id="IPR011009">
    <property type="entry name" value="Kinase-like_dom_sf"/>
</dbReference>
<evidence type="ECO:0000256" key="3">
    <source>
        <dbReference type="ARBA" id="ARBA00022741"/>
    </source>
</evidence>
<keyword evidence="4" id="KW-0418">Kinase</keyword>
<feature type="domain" description="Protein kinase" evidence="6">
    <location>
        <begin position="126"/>
        <end position="483"/>
    </location>
</feature>
<gene>
    <name evidence="7" type="ORF">RSE6_07257</name>
</gene>
<dbReference type="Gene3D" id="1.10.510.10">
    <property type="entry name" value="Transferase(Phosphotransferase) domain 1"/>
    <property type="match status" value="1"/>
</dbReference>
<dbReference type="AlphaFoldDB" id="A0A1E1MCD1"/>
<reference evidence="8" key="1">
    <citation type="submission" date="2016-03" db="EMBL/GenBank/DDBJ databases">
        <authorList>
            <person name="Guldener U."/>
        </authorList>
    </citation>
    <scope>NUCLEOTIDE SEQUENCE [LARGE SCALE GENOMIC DNA]</scope>
</reference>
<keyword evidence="5" id="KW-0067">ATP-binding</keyword>
<dbReference type="SMART" id="SM00220">
    <property type="entry name" value="S_TKc"/>
    <property type="match status" value="1"/>
</dbReference>
<evidence type="ECO:0000256" key="5">
    <source>
        <dbReference type="ARBA" id="ARBA00022840"/>
    </source>
</evidence>
<dbReference type="GO" id="GO:0004674">
    <property type="term" value="F:protein serine/threonine kinase activity"/>
    <property type="evidence" value="ECO:0007669"/>
    <property type="project" value="UniProtKB-EC"/>
</dbReference>
<evidence type="ECO:0000256" key="4">
    <source>
        <dbReference type="ARBA" id="ARBA00022777"/>
    </source>
</evidence>
<evidence type="ECO:0000256" key="2">
    <source>
        <dbReference type="ARBA" id="ARBA00022679"/>
    </source>
</evidence>
<protein>
    <recommendedName>
        <fullName evidence="1">non-specific serine/threonine protein kinase</fullName>
        <ecNumber evidence="1">2.7.11.1</ecNumber>
    </recommendedName>
</protein>
<name>A0A1E1MCD1_RHYSE</name>
<dbReference type="InterPro" id="IPR000719">
    <property type="entry name" value="Prot_kinase_dom"/>
</dbReference>
<evidence type="ECO:0000256" key="1">
    <source>
        <dbReference type="ARBA" id="ARBA00012513"/>
    </source>
</evidence>
<organism evidence="7 8">
    <name type="scientific">Rhynchosporium secalis</name>
    <name type="common">Barley scald fungus</name>
    <dbReference type="NCBI Taxonomy" id="38038"/>
    <lineage>
        <taxon>Eukaryota</taxon>
        <taxon>Fungi</taxon>
        <taxon>Dikarya</taxon>
        <taxon>Ascomycota</taxon>
        <taxon>Pezizomycotina</taxon>
        <taxon>Leotiomycetes</taxon>
        <taxon>Helotiales</taxon>
        <taxon>Ploettnerulaceae</taxon>
        <taxon>Rhynchosporium</taxon>
    </lineage>
</organism>